<dbReference type="RefSeq" id="WP_253054419.1">
    <property type="nucleotide sequence ID" value="NZ_JAMXWN010000007.1"/>
</dbReference>
<reference evidence="6" key="1">
    <citation type="journal article" date="2019" name="Int. J. Syst. Evol. Microbiol.">
        <title>The Global Catalogue of Microorganisms (GCM) 10K type strain sequencing project: providing services to taxonomists for standard genome sequencing and annotation.</title>
        <authorList>
            <consortium name="The Broad Institute Genomics Platform"/>
            <consortium name="The Broad Institute Genome Sequencing Center for Infectious Disease"/>
            <person name="Wu L."/>
            <person name="Ma J."/>
        </authorList>
    </citation>
    <scope>NUCLEOTIDE SEQUENCE [LARGE SCALE GENOMIC DNA]</scope>
    <source>
        <strain evidence="6">CCUG 42001</strain>
    </source>
</reference>
<protein>
    <recommendedName>
        <fullName evidence="3 4">Dephospho-CoA kinase</fullName>
        <ecNumber evidence="3 4">2.7.1.24</ecNumber>
    </recommendedName>
    <alternativeName>
        <fullName evidence="3">Dephosphocoenzyme A kinase</fullName>
    </alternativeName>
</protein>
<keyword evidence="2 3" id="KW-0067">ATP-binding</keyword>
<dbReference type="Proteomes" id="UP001596267">
    <property type="component" value="Unassembled WGS sequence"/>
</dbReference>
<comment type="function">
    <text evidence="3">Catalyzes the phosphorylation of the 3'-hydroxyl group of dephosphocoenzyme A to form coenzyme A.</text>
</comment>
<keyword evidence="3" id="KW-0963">Cytoplasm</keyword>
<comment type="subcellular location">
    <subcellularLocation>
        <location evidence="3">Cytoplasm</location>
    </subcellularLocation>
</comment>
<keyword evidence="3 5" id="KW-0808">Transferase</keyword>
<dbReference type="PANTHER" id="PTHR10695:SF46">
    <property type="entry name" value="BIFUNCTIONAL COENZYME A SYNTHASE-RELATED"/>
    <property type="match status" value="1"/>
</dbReference>
<keyword evidence="3" id="KW-0173">Coenzyme A biosynthesis</keyword>
<evidence type="ECO:0000256" key="1">
    <source>
        <dbReference type="ARBA" id="ARBA00022741"/>
    </source>
</evidence>
<keyword evidence="3 5" id="KW-0418">Kinase</keyword>
<dbReference type="InterPro" id="IPR001977">
    <property type="entry name" value="Depp_CoAkinase"/>
</dbReference>
<comment type="catalytic activity">
    <reaction evidence="3">
        <text>3'-dephospho-CoA + ATP = ADP + CoA + H(+)</text>
        <dbReference type="Rhea" id="RHEA:18245"/>
        <dbReference type="ChEBI" id="CHEBI:15378"/>
        <dbReference type="ChEBI" id="CHEBI:30616"/>
        <dbReference type="ChEBI" id="CHEBI:57287"/>
        <dbReference type="ChEBI" id="CHEBI:57328"/>
        <dbReference type="ChEBI" id="CHEBI:456216"/>
        <dbReference type="EC" id="2.7.1.24"/>
    </reaction>
</comment>
<organism evidence="5 6">
    <name type="scientific">Sporolactobacillus kofuensis</name>
    <dbReference type="NCBI Taxonomy" id="269672"/>
    <lineage>
        <taxon>Bacteria</taxon>
        <taxon>Bacillati</taxon>
        <taxon>Bacillota</taxon>
        <taxon>Bacilli</taxon>
        <taxon>Bacillales</taxon>
        <taxon>Sporolactobacillaceae</taxon>
        <taxon>Sporolactobacillus</taxon>
    </lineage>
</organism>
<proteinExistence type="inferred from homology"/>
<keyword evidence="6" id="KW-1185">Reference proteome</keyword>
<evidence type="ECO:0000313" key="5">
    <source>
        <dbReference type="EMBL" id="MFC6385294.1"/>
    </source>
</evidence>
<dbReference type="SUPFAM" id="SSF52540">
    <property type="entry name" value="P-loop containing nucleoside triphosphate hydrolases"/>
    <property type="match status" value="1"/>
</dbReference>
<keyword evidence="1 3" id="KW-0547">Nucleotide-binding</keyword>
<dbReference type="HAMAP" id="MF_00376">
    <property type="entry name" value="Dephospho_CoA_kinase"/>
    <property type="match status" value="1"/>
</dbReference>
<dbReference type="Gene3D" id="3.40.50.300">
    <property type="entry name" value="P-loop containing nucleotide triphosphate hydrolases"/>
    <property type="match status" value="1"/>
</dbReference>
<dbReference type="InterPro" id="IPR027417">
    <property type="entry name" value="P-loop_NTPase"/>
</dbReference>
<feature type="binding site" evidence="3">
    <location>
        <begin position="11"/>
        <end position="16"/>
    </location>
    <ligand>
        <name>ATP</name>
        <dbReference type="ChEBI" id="CHEBI:30616"/>
    </ligand>
</feature>
<dbReference type="NCBIfam" id="TIGR00152">
    <property type="entry name" value="dephospho-CoA kinase"/>
    <property type="match status" value="1"/>
</dbReference>
<name>A0ABW1WDQ6_9BACL</name>
<dbReference type="EC" id="2.7.1.24" evidence="3 4"/>
<evidence type="ECO:0000256" key="4">
    <source>
        <dbReference type="NCBIfam" id="TIGR00152"/>
    </source>
</evidence>
<dbReference type="EMBL" id="JBHSTQ010000001">
    <property type="protein sequence ID" value="MFC6385294.1"/>
    <property type="molecule type" value="Genomic_DNA"/>
</dbReference>
<dbReference type="PROSITE" id="PS51219">
    <property type="entry name" value="DPCK"/>
    <property type="match status" value="1"/>
</dbReference>
<accession>A0ABW1WDQ6</accession>
<sequence>MMKIGLTGGIASGKSTVSKWFIKQGYPVIDADVISRQVVEPGEAALTEIAKQFGGQMILPSGNLDRRKLGKLVFQNAEKRKQLDDLMHPVIRQRMMKELDQLERVGIQTVVLDIPLLFENGLETLVDKIIVVTVTEQNQRTRLMARNRFSSDEARARIHAQLPLTEKVRKADAVIDNNGSIEQTEAQLAKLIKKWSLV</sequence>
<comment type="similarity">
    <text evidence="3">Belongs to the CoaE family.</text>
</comment>
<comment type="caution">
    <text evidence="5">The sequence shown here is derived from an EMBL/GenBank/DDBJ whole genome shotgun (WGS) entry which is preliminary data.</text>
</comment>
<evidence type="ECO:0000256" key="3">
    <source>
        <dbReference type="HAMAP-Rule" id="MF_00376"/>
    </source>
</evidence>
<dbReference type="PANTHER" id="PTHR10695">
    <property type="entry name" value="DEPHOSPHO-COA KINASE-RELATED"/>
    <property type="match status" value="1"/>
</dbReference>
<dbReference type="CDD" id="cd02022">
    <property type="entry name" value="DPCK"/>
    <property type="match status" value="1"/>
</dbReference>
<gene>
    <name evidence="3 5" type="primary">coaE</name>
    <name evidence="5" type="ORF">ACFP7A_01665</name>
</gene>
<dbReference type="GO" id="GO:0004140">
    <property type="term" value="F:dephospho-CoA kinase activity"/>
    <property type="evidence" value="ECO:0007669"/>
    <property type="project" value="UniProtKB-EC"/>
</dbReference>
<evidence type="ECO:0000313" key="6">
    <source>
        <dbReference type="Proteomes" id="UP001596267"/>
    </source>
</evidence>
<evidence type="ECO:0000256" key="2">
    <source>
        <dbReference type="ARBA" id="ARBA00022840"/>
    </source>
</evidence>
<comment type="pathway">
    <text evidence="3">Cofactor biosynthesis; coenzyme A biosynthesis; CoA from (R)-pantothenate: step 5/5.</text>
</comment>
<dbReference type="Pfam" id="PF01121">
    <property type="entry name" value="CoaE"/>
    <property type="match status" value="1"/>
</dbReference>